<accession>A0AAQ3Q786</accession>
<dbReference type="Proteomes" id="UP001327560">
    <property type="component" value="Chromosome 2"/>
</dbReference>
<sequence>MGLVEAQLKLKALSSPALSNNVFPPFSPSIASRLSSSSRRHESGRAQMAVDGLRSLAIYLVIAVLTAASFLIQRSAAVAEEPAPSPTAAASALSLPLAAAAIASSAVALLLGSHRR</sequence>
<organism evidence="2 3">
    <name type="scientific">Canna indica</name>
    <name type="common">Indian-shot</name>
    <dbReference type="NCBI Taxonomy" id="4628"/>
    <lineage>
        <taxon>Eukaryota</taxon>
        <taxon>Viridiplantae</taxon>
        <taxon>Streptophyta</taxon>
        <taxon>Embryophyta</taxon>
        <taxon>Tracheophyta</taxon>
        <taxon>Spermatophyta</taxon>
        <taxon>Magnoliopsida</taxon>
        <taxon>Liliopsida</taxon>
        <taxon>Zingiberales</taxon>
        <taxon>Cannaceae</taxon>
        <taxon>Canna</taxon>
    </lineage>
</organism>
<protein>
    <submittedName>
        <fullName evidence="2">Uncharacterized protein</fullName>
    </submittedName>
</protein>
<keyword evidence="1" id="KW-0812">Transmembrane</keyword>
<keyword evidence="1" id="KW-1133">Transmembrane helix</keyword>
<dbReference type="AlphaFoldDB" id="A0AAQ3Q786"/>
<evidence type="ECO:0000313" key="3">
    <source>
        <dbReference type="Proteomes" id="UP001327560"/>
    </source>
</evidence>
<proteinExistence type="predicted"/>
<dbReference type="EMBL" id="CP136891">
    <property type="protein sequence ID" value="WOK98587.1"/>
    <property type="molecule type" value="Genomic_DNA"/>
</dbReference>
<keyword evidence="3" id="KW-1185">Reference proteome</keyword>
<evidence type="ECO:0000256" key="1">
    <source>
        <dbReference type="SAM" id="Phobius"/>
    </source>
</evidence>
<reference evidence="2 3" key="1">
    <citation type="submission" date="2023-10" db="EMBL/GenBank/DDBJ databases">
        <title>Chromosome-scale genome assembly provides insights into flower coloration mechanisms of Canna indica.</title>
        <authorList>
            <person name="Li C."/>
        </authorList>
    </citation>
    <scope>NUCLEOTIDE SEQUENCE [LARGE SCALE GENOMIC DNA]</scope>
    <source>
        <tissue evidence="2">Flower</tissue>
    </source>
</reference>
<feature type="transmembrane region" description="Helical" evidence="1">
    <location>
        <begin position="56"/>
        <end position="76"/>
    </location>
</feature>
<gene>
    <name evidence="2" type="ORF">Cni_G07299</name>
</gene>
<feature type="transmembrane region" description="Helical" evidence="1">
    <location>
        <begin position="88"/>
        <end position="111"/>
    </location>
</feature>
<name>A0AAQ3Q786_9LILI</name>
<keyword evidence="1" id="KW-0472">Membrane</keyword>
<evidence type="ECO:0000313" key="2">
    <source>
        <dbReference type="EMBL" id="WOK98587.1"/>
    </source>
</evidence>